<feature type="region of interest" description="Disordered" evidence="2">
    <location>
        <begin position="741"/>
        <end position="801"/>
    </location>
</feature>
<feature type="compositionally biased region" description="Polar residues" evidence="2">
    <location>
        <begin position="1032"/>
        <end position="1042"/>
    </location>
</feature>
<dbReference type="EMBL" id="NBII01000004">
    <property type="protein sequence ID" value="PAV19857.1"/>
    <property type="molecule type" value="Genomic_DNA"/>
</dbReference>
<feature type="compositionally biased region" description="Low complexity" evidence="2">
    <location>
        <begin position="1094"/>
        <end position="1112"/>
    </location>
</feature>
<dbReference type="Gene3D" id="1.10.287.1490">
    <property type="match status" value="1"/>
</dbReference>
<feature type="region of interest" description="Disordered" evidence="2">
    <location>
        <begin position="686"/>
        <end position="729"/>
    </location>
</feature>
<feature type="compositionally biased region" description="Pro residues" evidence="2">
    <location>
        <begin position="754"/>
        <end position="766"/>
    </location>
</feature>
<feature type="compositionally biased region" description="Polar residues" evidence="2">
    <location>
        <begin position="332"/>
        <end position="344"/>
    </location>
</feature>
<feature type="compositionally biased region" description="Low complexity" evidence="2">
    <location>
        <begin position="345"/>
        <end position="384"/>
    </location>
</feature>
<evidence type="ECO:0000256" key="2">
    <source>
        <dbReference type="SAM" id="MobiDB-lite"/>
    </source>
</evidence>
<protein>
    <submittedName>
        <fullName evidence="3">Protein related to proteophosphoglycan ppg4-Leishmania braziliensis</fullName>
    </submittedName>
</protein>
<dbReference type="PANTHER" id="PTHR36721:SF1">
    <property type="entry name" value="OS04G0446401 PROTEIN"/>
    <property type="match status" value="1"/>
</dbReference>
<feature type="compositionally biased region" description="Polar residues" evidence="2">
    <location>
        <begin position="311"/>
        <end position="321"/>
    </location>
</feature>
<feature type="compositionally biased region" description="Low complexity" evidence="2">
    <location>
        <begin position="941"/>
        <end position="956"/>
    </location>
</feature>
<feature type="compositionally biased region" description="Polar residues" evidence="2">
    <location>
        <begin position="1113"/>
        <end position="1127"/>
    </location>
</feature>
<feature type="compositionally biased region" description="Low complexity" evidence="2">
    <location>
        <begin position="51"/>
        <end position="65"/>
    </location>
</feature>
<feature type="coiled-coil region" evidence="1">
    <location>
        <begin position="538"/>
        <end position="586"/>
    </location>
</feature>
<feature type="region of interest" description="Disordered" evidence="2">
    <location>
        <begin position="215"/>
        <end position="412"/>
    </location>
</feature>
<feature type="compositionally biased region" description="Polar residues" evidence="2">
    <location>
        <begin position="1065"/>
        <end position="1083"/>
    </location>
</feature>
<evidence type="ECO:0000313" key="4">
    <source>
        <dbReference type="Proteomes" id="UP000217199"/>
    </source>
</evidence>
<sequence length="1150" mass="126145">MEFSLHGAGPEMTREQEIALTKKRLDSFQFRKPNGSTLPVPPSPTRSRNGSISSMSFFTSNSANSLTSAVSDQLPASGSDSRPSSIVGRSRPNSHHRRRSSVSTRVESAEIMGLALPDLPTSSSEDNINFGDKDSIRRRALLALEGKDSFSPKTNTVEIVDLSNEGIPHKSFDREFKFPAASSSFGLSSHSGKRDSFGKYLSSSTSLKDQLHTLLEEEEEEEEVSPISSASNESINPNLPLQSQDFNLPGTSDDFGAIPETNKNSTPARHRPANLSLRPLSLISSPSPAALPTPSSAPSSNARSGLRMLSLTPQPDSSFTIEPNRDSHDPDSQNFRTSRSTSKHSNGNGVASSAGSPKRQSSISYIRSGSSSSPSTTFPSTGLPTPGPTPTTERRPSCSSIGSSGSIGGRDRMNSSEEVFLQQSHTALLSRIAELERALRSQSHSRPHSRPASLESSDNRDFLPATKSDEMLQLIADLKSERDELHRDIEGWKQRVHDLEHSKTVIGHEKAVLERKLGAEKRENWLKSEKIGLLEIEKNSLNRELNLKDENINNLNRRLLSTQSQLKEAHQECASLKEDVQIVKRQLAETQMLVDSYKGVDLELKKVREALNAEQVYRQQLISQLDAAGVFNTPKISTDASGTYSMIGAKNRSNGTGFMSVDSTCTTVETDEQYSLKAPFTLKAVEEECEDHSDEDELAGYEDEDDLDLNFTSPAQSSSTYDSDDDFPQSLSHLLIEPISSASDLPSTSSSSPSPTPSPCPTPVPLMEPETTSFHHEKRASLSKTWTFPREGSKPSARYSQQEEVDRFFGCLEEIENSPPSSSIQTMDNRSLFSQRLQFVEVEDEDLPPFILPVQNNVESEHMLEAVLEEEEEEEEDIVSHRSMSGFPISISQDSLNSTSLLSSGILFDERRESSKFSEQLKKSETDRFLRSGSSIADVPSSPTASSSMGSFSSERLSPIVTPKIASSRSLPVSRIPSLSPPAFIQARASLTPPRVSPIPPKRKPVPISPSRIPSLARTSLTPTTSKHESVTTESPSRLIRQSSHDMNDISLSSSSTVIEKPKLSNDSVQTAASLWPRTNNNDLVGYDQDDDSSSQPLVSSLSRFLPLPSFSWKNNKSKPQSSSTNRKPAFVAKEVQLAKLHSMPIKVLR</sequence>
<keyword evidence="1" id="KW-0175">Coiled coil</keyword>
<feature type="region of interest" description="Disordered" evidence="2">
    <location>
        <begin position="439"/>
        <end position="465"/>
    </location>
</feature>
<dbReference type="Proteomes" id="UP000217199">
    <property type="component" value="Unassembled WGS sequence"/>
</dbReference>
<evidence type="ECO:0000313" key="3">
    <source>
        <dbReference type="EMBL" id="PAV19857.1"/>
    </source>
</evidence>
<dbReference type="OrthoDB" id="2528184at2759"/>
<feature type="region of interest" description="Disordered" evidence="2">
    <location>
        <begin position="915"/>
        <end position="956"/>
    </location>
</feature>
<keyword evidence="4" id="KW-1185">Reference proteome</keyword>
<dbReference type="STRING" id="2282107.A0A286UJT5"/>
<dbReference type="AlphaFoldDB" id="A0A286UJT5"/>
<feature type="compositionally biased region" description="Acidic residues" evidence="2">
    <location>
        <begin position="687"/>
        <end position="708"/>
    </location>
</feature>
<feature type="region of interest" description="Disordered" evidence="2">
    <location>
        <begin position="27"/>
        <end position="107"/>
    </location>
</feature>
<gene>
    <name evidence="3" type="ORF">PNOK_0479100</name>
</gene>
<feature type="compositionally biased region" description="Polar residues" evidence="2">
    <location>
        <begin position="226"/>
        <end position="250"/>
    </location>
</feature>
<feature type="coiled-coil region" evidence="1">
    <location>
        <begin position="468"/>
        <end position="502"/>
    </location>
</feature>
<organism evidence="3 4">
    <name type="scientific">Pyrrhoderma noxium</name>
    <dbReference type="NCBI Taxonomy" id="2282107"/>
    <lineage>
        <taxon>Eukaryota</taxon>
        <taxon>Fungi</taxon>
        <taxon>Dikarya</taxon>
        <taxon>Basidiomycota</taxon>
        <taxon>Agaricomycotina</taxon>
        <taxon>Agaricomycetes</taxon>
        <taxon>Hymenochaetales</taxon>
        <taxon>Hymenochaetaceae</taxon>
        <taxon>Pyrrhoderma</taxon>
    </lineage>
</organism>
<proteinExistence type="predicted"/>
<feature type="compositionally biased region" description="Polar residues" evidence="2">
    <location>
        <begin position="710"/>
        <end position="721"/>
    </location>
</feature>
<name>A0A286UJT5_9AGAM</name>
<reference evidence="3 4" key="1">
    <citation type="journal article" date="2017" name="Mol. Ecol.">
        <title>Comparative and population genomic landscape of Phellinus noxius: A hypervariable fungus causing root rot in trees.</title>
        <authorList>
            <person name="Chung C.L."/>
            <person name="Lee T.J."/>
            <person name="Akiba M."/>
            <person name="Lee H.H."/>
            <person name="Kuo T.H."/>
            <person name="Liu D."/>
            <person name="Ke H.M."/>
            <person name="Yokoi T."/>
            <person name="Roa M.B."/>
            <person name="Lu M.J."/>
            <person name="Chang Y.Y."/>
            <person name="Ann P.J."/>
            <person name="Tsai J.N."/>
            <person name="Chen C.Y."/>
            <person name="Tzean S.S."/>
            <person name="Ota Y."/>
            <person name="Hattori T."/>
            <person name="Sahashi N."/>
            <person name="Liou R.F."/>
            <person name="Kikuchi T."/>
            <person name="Tsai I.J."/>
        </authorList>
    </citation>
    <scope>NUCLEOTIDE SEQUENCE [LARGE SCALE GENOMIC DNA]</scope>
    <source>
        <strain evidence="3 4">FFPRI411160</strain>
    </source>
</reference>
<feature type="compositionally biased region" description="Low complexity" evidence="2">
    <location>
        <begin position="275"/>
        <end position="306"/>
    </location>
</feature>
<feature type="compositionally biased region" description="Polar residues" evidence="2">
    <location>
        <begin position="66"/>
        <end position="84"/>
    </location>
</feature>
<dbReference type="InParanoid" id="A0A286UJT5"/>
<dbReference type="PANTHER" id="PTHR36721">
    <property type="entry name" value="PROLINE-RICH FAMILY PROTEIN"/>
    <property type="match status" value="1"/>
</dbReference>
<evidence type="ECO:0000256" key="1">
    <source>
        <dbReference type="SAM" id="Coils"/>
    </source>
</evidence>
<feature type="compositionally biased region" description="Basic and acidic residues" evidence="2">
    <location>
        <begin position="915"/>
        <end position="930"/>
    </location>
</feature>
<feature type="region of interest" description="Disordered" evidence="2">
    <location>
        <begin position="183"/>
        <end position="202"/>
    </location>
</feature>
<accession>A0A286UJT5</accession>
<feature type="region of interest" description="Disordered" evidence="2">
    <location>
        <begin position="991"/>
        <end position="1130"/>
    </location>
</feature>
<feature type="compositionally biased region" description="Low complexity" evidence="2">
    <location>
        <begin position="741"/>
        <end position="753"/>
    </location>
</feature>
<comment type="caution">
    <text evidence="3">The sequence shown here is derived from an EMBL/GenBank/DDBJ whole genome shotgun (WGS) entry which is preliminary data.</text>
</comment>